<gene>
    <name evidence="8" type="primary">vapC</name>
    <name evidence="10" type="ORF">AUJ95_03085</name>
</gene>
<organism evidence="10 11">
    <name type="scientific">Candidatus Desantisbacteria bacterium CG2_30_40_21</name>
    <dbReference type="NCBI Taxonomy" id="1817895"/>
    <lineage>
        <taxon>Bacteria</taxon>
        <taxon>Candidatus Desantisiibacteriota</taxon>
    </lineage>
</organism>
<evidence type="ECO:0000256" key="6">
    <source>
        <dbReference type="ARBA" id="ARBA00022842"/>
    </source>
</evidence>
<dbReference type="Pfam" id="PF01850">
    <property type="entry name" value="PIN"/>
    <property type="match status" value="1"/>
</dbReference>
<feature type="binding site" evidence="8">
    <location>
        <position position="6"/>
    </location>
    <ligand>
        <name>Mg(2+)</name>
        <dbReference type="ChEBI" id="CHEBI:18420"/>
    </ligand>
</feature>
<dbReference type="Proteomes" id="UP000183085">
    <property type="component" value="Unassembled WGS sequence"/>
</dbReference>
<sequence length="140" mass="16167">MRYLLDTNVCIQYLNGRSEGIRQQLNQRTPEKIVLCSVVKAELFYGVLKSKNPTRNLERQLQFGGYFVSLPFDDKAAEVYGQIRVQLEKRGTPIGPNDLMIAAIAVANDVVLVTHNTREFGRIEHLKFEDWERFESSLKY</sequence>
<dbReference type="GO" id="GO:0090729">
    <property type="term" value="F:toxin activity"/>
    <property type="evidence" value="ECO:0007669"/>
    <property type="project" value="UniProtKB-KW"/>
</dbReference>
<keyword evidence="6 8" id="KW-0460">Magnesium</keyword>
<evidence type="ECO:0000256" key="4">
    <source>
        <dbReference type="ARBA" id="ARBA00022723"/>
    </source>
</evidence>
<comment type="function">
    <text evidence="8">Toxic component of a toxin-antitoxin (TA) system. An RNase.</text>
</comment>
<accession>A0A1J5DZP1</accession>
<comment type="cofactor">
    <cofactor evidence="1 8">
        <name>Mg(2+)</name>
        <dbReference type="ChEBI" id="CHEBI:18420"/>
    </cofactor>
</comment>
<dbReference type="EMBL" id="MNYI01000076">
    <property type="protein sequence ID" value="OIP41565.1"/>
    <property type="molecule type" value="Genomic_DNA"/>
</dbReference>
<evidence type="ECO:0000313" key="10">
    <source>
        <dbReference type="EMBL" id="OIP41565.1"/>
    </source>
</evidence>
<dbReference type="CDD" id="cd18745">
    <property type="entry name" value="PIN_VapC4-5_FitB-like"/>
    <property type="match status" value="1"/>
</dbReference>
<evidence type="ECO:0000256" key="3">
    <source>
        <dbReference type="ARBA" id="ARBA00022722"/>
    </source>
</evidence>
<dbReference type="Gene3D" id="3.40.50.1010">
    <property type="entry name" value="5'-nuclease"/>
    <property type="match status" value="1"/>
</dbReference>
<dbReference type="GO" id="GO:0000287">
    <property type="term" value="F:magnesium ion binding"/>
    <property type="evidence" value="ECO:0007669"/>
    <property type="project" value="UniProtKB-UniRule"/>
</dbReference>
<keyword evidence="4 8" id="KW-0479">Metal-binding</keyword>
<dbReference type="HAMAP" id="MF_00265">
    <property type="entry name" value="VapC_Nob1"/>
    <property type="match status" value="1"/>
</dbReference>
<dbReference type="EC" id="3.1.-.-" evidence="8"/>
<feature type="domain" description="PIN" evidence="9">
    <location>
        <begin position="3"/>
        <end position="124"/>
    </location>
</feature>
<dbReference type="PANTHER" id="PTHR33653:SF1">
    <property type="entry name" value="RIBONUCLEASE VAPC2"/>
    <property type="match status" value="1"/>
</dbReference>
<dbReference type="STRING" id="1817895.AUJ95_03085"/>
<evidence type="ECO:0000256" key="5">
    <source>
        <dbReference type="ARBA" id="ARBA00022801"/>
    </source>
</evidence>
<dbReference type="GO" id="GO:0004540">
    <property type="term" value="F:RNA nuclease activity"/>
    <property type="evidence" value="ECO:0007669"/>
    <property type="project" value="InterPro"/>
</dbReference>
<evidence type="ECO:0000256" key="1">
    <source>
        <dbReference type="ARBA" id="ARBA00001946"/>
    </source>
</evidence>
<evidence type="ECO:0000256" key="2">
    <source>
        <dbReference type="ARBA" id="ARBA00022649"/>
    </source>
</evidence>
<dbReference type="PANTHER" id="PTHR33653">
    <property type="entry name" value="RIBONUCLEASE VAPC2"/>
    <property type="match status" value="1"/>
</dbReference>
<evidence type="ECO:0000259" key="9">
    <source>
        <dbReference type="Pfam" id="PF01850"/>
    </source>
</evidence>
<keyword evidence="5 8" id="KW-0378">Hydrolase</keyword>
<dbReference type="InterPro" id="IPR050556">
    <property type="entry name" value="Type_II_TA_system_RNase"/>
</dbReference>
<dbReference type="InterPro" id="IPR022907">
    <property type="entry name" value="VapC_family"/>
</dbReference>
<evidence type="ECO:0000313" key="11">
    <source>
        <dbReference type="Proteomes" id="UP000183085"/>
    </source>
</evidence>
<name>A0A1J5DZP1_9BACT</name>
<keyword evidence="3 8" id="KW-0540">Nuclease</keyword>
<dbReference type="InterPro" id="IPR029060">
    <property type="entry name" value="PIN-like_dom_sf"/>
</dbReference>
<dbReference type="GO" id="GO:0016787">
    <property type="term" value="F:hydrolase activity"/>
    <property type="evidence" value="ECO:0007669"/>
    <property type="project" value="UniProtKB-KW"/>
</dbReference>
<evidence type="ECO:0000256" key="7">
    <source>
        <dbReference type="ARBA" id="ARBA00038093"/>
    </source>
</evidence>
<evidence type="ECO:0000256" key="8">
    <source>
        <dbReference type="HAMAP-Rule" id="MF_00265"/>
    </source>
</evidence>
<keyword evidence="8" id="KW-0800">Toxin</keyword>
<reference evidence="10 11" key="1">
    <citation type="journal article" date="2016" name="Environ. Microbiol.">
        <title>Genomic resolution of a cold subsurface aquifer community provides metabolic insights for novel microbes adapted to high CO concentrations.</title>
        <authorList>
            <person name="Probst A.J."/>
            <person name="Castelle C.J."/>
            <person name="Singh A."/>
            <person name="Brown C.T."/>
            <person name="Anantharaman K."/>
            <person name="Sharon I."/>
            <person name="Hug L.A."/>
            <person name="Burstein D."/>
            <person name="Emerson J.B."/>
            <person name="Thomas B.C."/>
            <person name="Banfield J.F."/>
        </authorList>
    </citation>
    <scope>NUCLEOTIDE SEQUENCE [LARGE SCALE GENOMIC DNA]</scope>
    <source>
        <strain evidence="10">CG2_30_40_21</strain>
    </source>
</reference>
<comment type="caution">
    <text evidence="10">The sequence shown here is derived from an EMBL/GenBank/DDBJ whole genome shotgun (WGS) entry which is preliminary data.</text>
</comment>
<dbReference type="InterPro" id="IPR002716">
    <property type="entry name" value="PIN_dom"/>
</dbReference>
<feature type="binding site" evidence="8">
    <location>
        <position position="98"/>
    </location>
    <ligand>
        <name>Mg(2+)</name>
        <dbReference type="ChEBI" id="CHEBI:18420"/>
    </ligand>
</feature>
<comment type="similarity">
    <text evidence="7 8">Belongs to the PINc/VapC protein family.</text>
</comment>
<proteinExistence type="inferred from homology"/>
<protein>
    <recommendedName>
        <fullName evidence="8">Ribonuclease VapC</fullName>
        <shortName evidence="8">RNase VapC</shortName>
        <ecNumber evidence="8">3.1.-.-</ecNumber>
    </recommendedName>
    <alternativeName>
        <fullName evidence="8">Toxin VapC</fullName>
    </alternativeName>
</protein>
<keyword evidence="2 8" id="KW-1277">Toxin-antitoxin system</keyword>
<dbReference type="SUPFAM" id="SSF88723">
    <property type="entry name" value="PIN domain-like"/>
    <property type="match status" value="1"/>
</dbReference>
<dbReference type="AlphaFoldDB" id="A0A1J5DZP1"/>